<gene>
    <name evidence="2" type="primary">20203339</name>
    <name evidence="1" type="ORF">HELRODRAFT_170758</name>
</gene>
<sequence>MGLILTEFKVSSQSYVSNLCKPIGSDQKLVVPANVENCPFEVHLVPTCKLPHIAVITSKDSKQLRHVKMTARPESRVNSSLGIFETFGNPKLQLKDCLDNEKGLVENAGTVDLATPFLMVNWLARRNEISKHIHNIQIWLYIEGNEIIKNADREHAIWEVFRLSSMLCDGEDFEVIQHKEPK</sequence>
<evidence type="ECO:0000313" key="2">
    <source>
        <dbReference type="EnsemblMetazoa" id="HelroP170758"/>
    </source>
</evidence>
<dbReference type="RefSeq" id="XP_009014802.1">
    <property type="nucleotide sequence ID" value="XM_009016554.1"/>
</dbReference>
<accession>T1F3E0</accession>
<reference evidence="1 3" key="2">
    <citation type="journal article" date="2013" name="Nature">
        <title>Insights into bilaterian evolution from three spiralian genomes.</title>
        <authorList>
            <person name="Simakov O."/>
            <person name="Marletaz F."/>
            <person name="Cho S.J."/>
            <person name="Edsinger-Gonzales E."/>
            <person name="Havlak P."/>
            <person name="Hellsten U."/>
            <person name="Kuo D.H."/>
            <person name="Larsson T."/>
            <person name="Lv J."/>
            <person name="Arendt D."/>
            <person name="Savage R."/>
            <person name="Osoegawa K."/>
            <person name="de Jong P."/>
            <person name="Grimwood J."/>
            <person name="Chapman J.A."/>
            <person name="Shapiro H."/>
            <person name="Aerts A."/>
            <person name="Otillar R.P."/>
            <person name="Terry A.Y."/>
            <person name="Boore J.L."/>
            <person name="Grigoriev I.V."/>
            <person name="Lindberg D.R."/>
            <person name="Seaver E.C."/>
            <person name="Weisblat D.A."/>
            <person name="Putnam N.H."/>
            <person name="Rokhsar D.S."/>
        </authorList>
    </citation>
    <scope>NUCLEOTIDE SEQUENCE</scope>
</reference>
<dbReference type="EnsemblMetazoa" id="HelroT170758">
    <property type="protein sequence ID" value="HelroP170758"/>
    <property type="gene ID" value="HelroG170758"/>
</dbReference>
<reference evidence="2" key="3">
    <citation type="submission" date="2015-06" db="UniProtKB">
        <authorList>
            <consortium name="EnsemblMetazoa"/>
        </authorList>
    </citation>
    <scope>IDENTIFICATION</scope>
</reference>
<name>T1F3E0_HELRO</name>
<dbReference type="HOGENOM" id="CLU_1483552_0_0_1"/>
<organism evidence="2 3">
    <name type="scientific">Helobdella robusta</name>
    <name type="common">Californian leech</name>
    <dbReference type="NCBI Taxonomy" id="6412"/>
    <lineage>
        <taxon>Eukaryota</taxon>
        <taxon>Metazoa</taxon>
        <taxon>Spiralia</taxon>
        <taxon>Lophotrochozoa</taxon>
        <taxon>Annelida</taxon>
        <taxon>Clitellata</taxon>
        <taxon>Hirudinea</taxon>
        <taxon>Rhynchobdellida</taxon>
        <taxon>Glossiphoniidae</taxon>
        <taxon>Helobdella</taxon>
    </lineage>
</organism>
<dbReference type="EMBL" id="AMQM01003675">
    <property type="status" value="NOT_ANNOTATED_CDS"/>
    <property type="molecule type" value="Genomic_DNA"/>
</dbReference>
<dbReference type="GeneID" id="20203339"/>
<dbReference type="AlphaFoldDB" id="T1F3E0"/>
<dbReference type="CTD" id="20203339"/>
<protein>
    <submittedName>
        <fullName evidence="1 2">Uncharacterized protein</fullName>
    </submittedName>
</protein>
<keyword evidence="3" id="KW-1185">Reference proteome</keyword>
<proteinExistence type="predicted"/>
<dbReference type="KEGG" id="hro:HELRODRAFT_170758"/>
<dbReference type="EMBL" id="KB096222">
    <property type="protein sequence ID" value="ESO07424.1"/>
    <property type="molecule type" value="Genomic_DNA"/>
</dbReference>
<evidence type="ECO:0000313" key="3">
    <source>
        <dbReference type="Proteomes" id="UP000015101"/>
    </source>
</evidence>
<evidence type="ECO:0000313" key="1">
    <source>
        <dbReference type="EMBL" id="ESO07424.1"/>
    </source>
</evidence>
<reference evidence="3" key="1">
    <citation type="submission" date="2012-12" db="EMBL/GenBank/DDBJ databases">
        <authorList>
            <person name="Hellsten U."/>
            <person name="Grimwood J."/>
            <person name="Chapman J.A."/>
            <person name="Shapiro H."/>
            <person name="Aerts A."/>
            <person name="Otillar R.P."/>
            <person name="Terry A.Y."/>
            <person name="Boore J.L."/>
            <person name="Simakov O."/>
            <person name="Marletaz F."/>
            <person name="Cho S.-J."/>
            <person name="Edsinger-Gonzales E."/>
            <person name="Havlak P."/>
            <person name="Kuo D.-H."/>
            <person name="Larsson T."/>
            <person name="Lv J."/>
            <person name="Arendt D."/>
            <person name="Savage R."/>
            <person name="Osoegawa K."/>
            <person name="de Jong P."/>
            <person name="Lindberg D.R."/>
            <person name="Seaver E.C."/>
            <person name="Weisblat D.A."/>
            <person name="Putnam N.H."/>
            <person name="Grigoriev I.V."/>
            <person name="Rokhsar D.S."/>
        </authorList>
    </citation>
    <scope>NUCLEOTIDE SEQUENCE</scope>
</reference>
<dbReference type="Proteomes" id="UP000015101">
    <property type="component" value="Unassembled WGS sequence"/>
</dbReference>
<dbReference type="InParanoid" id="T1F3E0"/>